<evidence type="ECO:0000313" key="2">
    <source>
        <dbReference type="WBParaSite" id="sdigi.contig109.g4521.t1"/>
    </source>
</evidence>
<evidence type="ECO:0000313" key="1">
    <source>
        <dbReference type="Proteomes" id="UP000887581"/>
    </source>
</evidence>
<organism evidence="1 2">
    <name type="scientific">Setaria digitata</name>
    <dbReference type="NCBI Taxonomy" id="48799"/>
    <lineage>
        <taxon>Eukaryota</taxon>
        <taxon>Metazoa</taxon>
        <taxon>Ecdysozoa</taxon>
        <taxon>Nematoda</taxon>
        <taxon>Chromadorea</taxon>
        <taxon>Rhabditida</taxon>
        <taxon>Spirurina</taxon>
        <taxon>Spiruromorpha</taxon>
        <taxon>Filarioidea</taxon>
        <taxon>Setariidae</taxon>
        <taxon>Setaria</taxon>
    </lineage>
</organism>
<sequence>MHIRELKYARKLIPKTPQFPRIVTFQSDGELENEETVAVNIQEMVSIGESLIRTTGKIEKMAITYPEYCLEVVRSGKYIFIVKKKMNC</sequence>
<accession>A0A915PCL5</accession>
<dbReference type="Proteomes" id="UP000887581">
    <property type="component" value="Unplaced"/>
</dbReference>
<keyword evidence="1" id="KW-1185">Reference proteome</keyword>
<protein>
    <submittedName>
        <fullName evidence="2">Uncharacterized protein</fullName>
    </submittedName>
</protein>
<name>A0A915PCL5_9BILA</name>
<reference evidence="2" key="1">
    <citation type="submission" date="2022-11" db="UniProtKB">
        <authorList>
            <consortium name="WormBaseParasite"/>
        </authorList>
    </citation>
    <scope>IDENTIFICATION</scope>
</reference>
<proteinExistence type="predicted"/>
<dbReference type="AlphaFoldDB" id="A0A915PCL5"/>
<dbReference type="WBParaSite" id="sdigi.contig109.g4521.t1">
    <property type="protein sequence ID" value="sdigi.contig109.g4521.t1"/>
    <property type="gene ID" value="sdigi.contig109.g4521"/>
</dbReference>